<dbReference type="Proteomes" id="UP000308600">
    <property type="component" value="Unassembled WGS sequence"/>
</dbReference>
<proteinExistence type="predicted"/>
<evidence type="ECO:0000313" key="2">
    <source>
        <dbReference type="Proteomes" id="UP000308600"/>
    </source>
</evidence>
<keyword evidence="2" id="KW-1185">Reference proteome</keyword>
<name>A0ACD3B615_9AGAR</name>
<gene>
    <name evidence="1" type="ORF">BDN72DRAFT_869147</name>
</gene>
<organism evidence="1 2">
    <name type="scientific">Pluteus cervinus</name>
    <dbReference type="NCBI Taxonomy" id="181527"/>
    <lineage>
        <taxon>Eukaryota</taxon>
        <taxon>Fungi</taxon>
        <taxon>Dikarya</taxon>
        <taxon>Basidiomycota</taxon>
        <taxon>Agaricomycotina</taxon>
        <taxon>Agaricomycetes</taxon>
        <taxon>Agaricomycetidae</taxon>
        <taxon>Agaricales</taxon>
        <taxon>Pluteineae</taxon>
        <taxon>Pluteaceae</taxon>
        <taxon>Pluteus</taxon>
    </lineage>
</organism>
<protein>
    <submittedName>
        <fullName evidence="1">Mitochondrial glyco protein</fullName>
    </submittedName>
</protein>
<dbReference type="EMBL" id="ML208276">
    <property type="protein sequence ID" value="TFK73419.1"/>
    <property type="molecule type" value="Genomic_DNA"/>
</dbReference>
<sequence>MTRIQATRAFSKSASVWGSGEGDVALSTKFQSELQYENDGETPGEPEFLTAFKEQSSWEIEDIAGHDEVTLTRTFGNETLRLMFAVADISPDEKDFENEEEMDMENNPTYPIRASLAVTKNNTQGALNIDMVVQEGQFLVDNISFYKDSQLGTELTAEADWNRRGLYIGPQFDTLDLTLQEEFDKWLRERGVNETVAMFIPEYAEHKEQKEYIHWLKNVKSFIDQ</sequence>
<accession>A0ACD3B615</accession>
<reference evidence="1 2" key="1">
    <citation type="journal article" date="2019" name="Nat. Ecol. Evol.">
        <title>Megaphylogeny resolves global patterns of mushroom evolution.</title>
        <authorList>
            <person name="Varga T."/>
            <person name="Krizsan K."/>
            <person name="Foldi C."/>
            <person name="Dima B."/>
            <person name="Sanchez-Garcia M."/>
            <person name="Sanchez-Ramirez S."/>
            <person name="Szollosi G.J."/>
            <person name="Szarkandi J.G."/>
            <person name="Papp V."/>
            <person name="Albert L."/>
            <person name="Andreopoulos W."/>
            <person name="Angelini C."/>
            <person name="Antonin V."/>
            <person name="Barry K.W."/>
            <person name="Bougher N.L."/>
            <person name="Buchanan P."/>
            <person name="Buyck B."/>
            <person name="Bense V."/>
            <person name="Catcheside P."/>
            <person name="Chovatia M."/>
            <person name="Cooper J."/>
            <person name="Damon W."/>
            <person name="Desjardin D."/>
            <person name="Finy P."/>
            <person name="Geml J."/>
            <person name="Haridas S."/>
            <person name="Hughes K."/>
            <person name="Justo A."/>
            <person name="Karasinski D."/>
            <person name="Kautmanova I."/>
            <person name="Kiss B."/>
            <person name="Kocsube S."/>
            <person name="Kotiranta H."/>
            <person name="LaButti K.M."/>
            <person name="Lechner B.E."/>
            <person name="Liimatainen K."/>
            <person name="Lipzen A."/>
            <person name="Lukacs Z."/>
            <person name="Mihaltcheva S."/>
            <person name="Morgado L.N."/>
            <person name="Niskanen T."/>
            <person name="Noordeloos M.E."/>
            <person name="Ohm R.A."/>
            <person name="Ortiz-Santana B."/>
            <person name="Ovrebo C."/>
            <person name="Racz N."/>
            <person name="Riley R."/>
            <person name="Savchenko A."/>
            <person name="Shiryaev A."/>
            <person name="Soop K."/>
            <person name="Spirin V."/>
            <person name="Szebenyi C."/>
            <person name="Tomsovsky M."/>
            <person name="Tulloss R.E."/>
            <person name="Uehling J."/>
            <person name="Grigoriev I.V."/>
            <person name="Vagvolgyi C."/>
            <person name="Papp T."/>
            <person name="Martin F.M."/>
            <person name="Miettinen O."/>
            <person name="Hibbett D.S."/>
            <person name="Nagy L.G."/>
        </authorList>
    </citation>
    <scope>NUCLEOTIDE SEQUENCE [LARGE SCALE GENOMIC DNA]</scope>
    <source>
        <strain evidence="1 2">NL-1719</strain>
    </source>
</reference>
<evidence type="ECO:0000313" key="1">
    <source>
        <dbReference type="EMBL" id="TFK73419.1"/>
    </source>
</evidence>